<evidence type="ECO:0000256" key="4">
    <source>
        <dbReference type="ARBA" id="ARBA00022737"/>
    </source>
</evidence>
<accession>A0AAD9HZJ6</accession>
<keyword evidence="5" id="KW-0863">Zinc-finger</keyword>
<evidence type="ECO:0000256" key="8">
    <source>
        <dbReference type="SAM" id="Coils"/>
    </source>
</evidence>
<dbReference type="Gene3D" id="3.30.40.10">
    <property type="entry name" value="Zinc/RING finger domain, C3HC4 (zinc finger)"/>
    <property type="match status" value="1"/>
</dbReference>
<dbReference type="AlphaFoldDB" id="A0AAD9HZJ6"/>
<organism evidence="11 12">
    <name type="scientific">Phyllachora maydis</name>
    <dbReference type="NCBI Taxonomy" id="1825666"/>
    <lineage>
        <taxon>Eukaryota</taxon>
        <taxon>Fungi</taxon>
        <taxon>Dikarya</taxon>
        <taxon>Ascomycota</taxon>
        <taxon>Pezizomycotina</taxon>
        <taxon>Sordariomycetes</taxon>
        <taxon>Sordariomycetidae</taxon>
        <taxon>Phyllachorales</taxon>
        <taxon>Phyllachoraceae</taxon>
        <taxon>Phyllachora</taxon>
    </lineage>
</organism>
<dbReference type="PANTHER" id="PTHR22770:SF47">
    <property type="entry name" value="E3 UBIQUITIN-PROTEIN LIGASE RNF216"/>
    <property type="match status" value="1"/>
</dbReference>
<name>A0AAD9HZJ6_9PEZI</name>
<comment type="caution">
    <text evidence="11">The sequence shown here is derived from an EMBL/GenBank/DDBJ whole genome shotgun (WGS) entry which is preliminary data.</text>
</comment>
<feature type="compositionally biased region" description="Basic residues" evidence="9">
    <location>
        <begin position="797"/>
        <end position="808"/>
    </location>
</feature>
<dbReference type="InterPro" id="IPR002867">
    <property type="entry name" value="IBR_dom"/>
</dbReference>
<feature type="region of interest" description="Disordered" evidence="9">
    <location>
        <begin position="466"/>
        <end position="485"/>
    </location>
</feature>
<keyword evidence="12" id="KW-1185">Reference proteome</keyword>
<keyword evidence="4" id="KW-0677">Repeat</keyword>
<evidence type="ECO:0000256" key="2">
    <source>
        <dbReference type="ARBA" id="ARBA00022679"/>
    </source>
</evidence>
<evidence type="ECO:0000256" key="6">
    <source>
        <dbReference type="ARBA" id="ARBA00022786"/>
    </source>
</evidence>
<dbReference type="PANTHER" id="PTHR22770">
    <property type="entry name" value="UBIQUITIN CONJUGATING ENZYME 7 INTERACTING PROTEIN-RELATED"/>
    <property type="match status" value="1"/>
</dbReference>
<protein>
    <recommendedName>
        <fullName evidence="10">RING-type domain-containing protein</fullName>
    </recommendedName>
</protein>
<comment type="pathway">
    <text evidence="1">Protein modification; protein ubiquitination.</text>
</comment>
<evidence type="ECO:0000256" key="3">
    <source>
        <dbReference type="ARBA" id="ARBA00022723"/>
    </source>
</evidence>
<feature type="coiled-coil region" evidence="8">
    <location>
        <begin position="691"/>
        <end position="718"/>
    </location>
</feature>
<dbReference type="Pfam" id="PF26200">
    <property type="entry name" value="Rcat_RNF216"/>
    <property type="match status" value="1"/>
</dbReference>
<dbReference type="SMART" id="SM00647">
    <property type="entry name" value="IBR"/>
    <property type="match status" value="2"/>
</dbReference>
<evidence type="ECO:0000313" key="11">
    <source>
        <dbReference type="EMBL" id="KAK2068361.1"/>
    </source>
</evidence>
<dbReference type="PROSITE" id="PS51873">
    <property type="entry name" value="TRIAD"/>
    <property type="match status" value="1"/>
</dbReference>
<dbReference type="InterPro" id="IPR051628">
    <property type="entry name" value="LUBAC_E3_Ligases"/>
</dbReference>
<reference evidence="11" key="1">
    <citation type="journal article" date="2023" name="Mol. Plant Microbe Interact.">
        <title>Elucidating the Obligate Nature and Biological Capacity of an Invasive Fungal Corn Pathogen.</title>
        <authorList>
            <person name="MacCready J.S."/>
            <person name="Roggenkamp E.M."/>
            <person name="Gdanetz K."/>
            <person name="Chilvers M.I."/>
        </authorList>
    </citation>
    <scope>NUCLEOTIDE SEQUENCE</scope>
    <source>
        <strain evidence="11">PM02</strain>
    </source>
</reference>
<keyword evidence="6" id="KW-0833">Ubl conjugation pathway</keyword>
<evidence type="ECO:0000256" key="1">
    <source>
        <dbReference type="ARBA" id="ARBA00004906"/>
    </source>
</evidence>
<dbReference type="EMBL" id="JAQQPM010000002">
    <property type="protein sequence ID" value="KAK2068361.1"/>
    <property type="molecule type" value="Genomic_DNA"/>
</dbReference>
<evidence type="ECO:0000256" key="9">
    <source>
        <dbReference type="SAM" id="MobiDB-lite"/>
    </source>
</evidence>
<evidence type="ECO:0000256" key="7">
    <source>
        <dbReference type="ARBA" id="ARBA00022833"/>
    </source>
</evidence>
<evidence type="ECO:0000259" key="10">
    <source>
        <dbReference type="PROSITE" id="PS51873"/>
    </source>
</evidence>
<dbReference type="CDD" id="cd20353">
    <property type="entry name" value="Rcat_RBR_RNF216"/>
    <property type="match status" value="1"/>
</dbReference>
<sequence>MDKVPDVPDEAACREAVAQLFPGLCEEYLARIGNELGWVQDAVVNLILDQVEYPKQRTAKKRKADDAELDPAEEFGDPKKRFEGKNRRFQVDYGRAARDLLKHDFPEAYARHVDLVFSENYDCLYASYQELHSCFSKHAAAPDAKRYPRKQVPGNLAKQAREQLAELAQRQNEGTVQALKEYHAVRRSCALRDEEAENLAVAKAQRTTHECAICCEEVALNRTAHCPDGHVFCRGCVRNLASSQVSVGRHGLQCMALDAGCTAVFSHEQRALCLDAKLMMALDRLEAASALAAVEIENLASCPFCPYAEECPPVEEDSEFRCSGCAVVSCRKCKLETHLPNTCAEAAKERGISARHELEEAMTQAMMRKCNNCHIQFLKSSGCNRMKCAACNHSQCYVCSASISDNYDHFSATGPGACPLFDDFEQRHLDEVRRAEEATRARLLQEQPGVDAAELNIAMADAVAEDDQRRRAAAQPPPAVQVAEDGRLAQMYQDQDDLEALRQAQYHQGPPQPGLGPPQPGFGPPQPGFGPPQPGFGPPQPGFGPPQPGFGPPQPGFGPPQPGFGPPQPGFGPPHPGFGPPHPGFGPPHPHLGPPHPGQGPPHPGFGPPDAGLGPHPGPPDQLQPRGLDGPPDRFPAPHHHVALRPAEGHPGLYLQPEMHRREFPDQRVHAQRAQGEQEAEVVAGYMAERRAEFERAAEQQRQMARQAAQEAERAAEAHNIYRPQHQVMDMAPEHRMFPQFPPFFGPGLHAPPPLPHLAPPLPLPPPPPPPPAFWFNGIPPPPPRLLPLARPPPRGAPKHPRRHPGVN</sequence>
<gene>
    <name evidence="11" type="ORF">P8C59_003002</name>
</gene>
<dbReference type="CDD" id="cd20339">
    <property type="entry name" value="BRcat_RBR_RNF216"/>
    <property type="match status" value="1"/>
</dbReference>
<keyword evidence="3" id="KW-0479">Metal-binding</keyword>
<dbReference type="Proteomes" id="UP001217918">
    <property type="component" value="Unassembled WGS sequence"/>
</dbReference>
<feature type="region of interest" description="Disordered" evidence="9">
    <location>
        <begin position="57"/>
        <end position="80"/>
    </location>
</feature>
<dbReference type="Gene3D" id="1.20.120.1750">
    <property type="match status" value="1"/>
</dbReference>
<keyword evidence="7" id="KW-0862">Zinc</keyword>
<feature type="region of interest" description="Disordered" evidence="9">
    <location>
        <begin position="506"/>
        <end position="653"/>
    </location>
</feature>
<proteinExistence type="predicted"/>
<evidence type="ECO:0000256" key="5">
    <source>
        <dbReference type="ARBA" id="ARBA00022771"/>
    </source>
</evidence>
<feature type="domain" description="RING-type" evidence="10">
    <location>
        <begin position="207"/>
        <end position="422"/>
    </location>
</feature>
<evidence type="ECO:0000313" key="12">
    <source>
        <dbReference type="Proteomes" id="UP001217918"/>
    </source>
</evidence>
<keyword evidence="2" id="KW-0808">Transferase</keyword>
<dbReference type="InterPro" id="IPR047545">
    <property type="entry name" value="BRcat_RBR_RNF216"/>
</dbReference>
<dbReference type="InterPro" id="IPR044066">
    <property type="entry name" value="TRIAD_supradom"/>
</dbReference>
<feature type="region of interest" description="Disordered" evidence="9">
    <location>
        <begin position="760"/>
        <end position="808"/>
    </location>
</feature>
<dbReference type="InterPro" id="IPR013083">
    <property type="entry name" value="Znf_RING/FYVE/PHD"/>
</dbReference>
<dbReference type="SUPFAM" id="SSF57850">
    <property type="entry name" value="RING/U-box"/>
    <property type="match status" value="2"/>
</dbReference>
<dbReference type="GO" id="GO:0016740">
    <property type="term" value="F:transferase activity"/>
    <property type="evidence" value="ECO:0007669"/>
    <property type="project" value="UniProtKB-KW"/>
</dbReference>
<feature type="compositionally biased region" description="Pro residues" evidence="9">
    <location>
        <begin position="510"/>
        <end position="607"/>
    </location>
</feature>
<feature type="compositionally biased region" description="Pro residues" evidence="9">
    <location>
        <begin position="760"/>
        <end position="796"/>
    </location>
</feature>
<keyword evidence="8" id="KW-0175">Coiled coil</keyword>
<dbReference type="InterPro" id="IPR047546">
    <property type="entry name" value="Rcat_RBR_RNF216"/>
</dbReference>
<dbReference type="GO" id="GO:0008270">
    <property type="term" value="F:zinc ion binding"/>
    <property type="evidence" value="ECO:0007669"/>
    <property type="project" value="UniProtKB-KW"/>
</dbReference>